<protein>
    <submittedName>
        <fullName evidence="2">Uncharacterized protein</fullName>
    </submittedName>
</protein>
<evidence type="ECO:0000313" key="4">
    <source>
        <dbReference type="Proteomes" id="UP000285875"/>
    </source>
</evidence>
<name>A0A3S4UWV3_9ACTN</name>
<dbReference type="STRING" id="1122997.GCA_000425285_00984"/>
<reference evidence="1" key="3">
    <citation type="journal article" date="2019" name="Microorganisms">
        <title>Red-Brown Pigmentation of Acidipropionibacterium jensenii Is Tied to Haemolytic Activity and cyl-Like Gene Cluster.</title>
        <authorList>
            <person name="Deptula P."/>
            <person name="Loivamaa I."/>
            <person name="Smolander O.P."/>
            <person name="Laine P."/>
            <person name="Roberts R.J."/>
            <person name="Piironen V."/>
            <person name="Paulin L."/>
            <person name="Savijoki K."/>
            <person name="Auvinen P."/>
            <person name="Varmanen P."/>
        </authorList>
    </citation>
    <scope>NUCLEOTIDE SEQUENCE</scope>
    <source>
        <strain evidence="1">JS280</strain>
    </source>
</reference>
<evidence type="ECO:0000313" key="2">
    <source>
        <dbReference type="EMBL" id="VEI02698.1"/>
    </source>
</evidence>
<dbReference type="Proteomes" id="UP000277858">
    <property type="component" value="Chromosome"/>
</dbReference>
<dbReference type="KEGG" id="aji:C0Z10_09330"/>
<accession>A0A3S4UWV3</accession>
<keyword evidence="3" id="KW-1185">Reference proteome</keyword>
<dbReference type="EMBL" id="CP025570">
    <property type="protein sequence ID" value="AZZ39921.1"/>
    <property type="molecule type" value="Genomic_DNA"/>
</dbReference>
<reference evidence="4" key="1">
    <citation type="submission" date="2017-12" db="EMBL/GenBank/DDBJ databases">
        <title>Whole genome sequencing of Acidipropionibacterium jensenii strains JS279 and JS280.</title>
        <authorList>
            <person name="Deptula P."/>
            <person name="Laine P."/>
            <person name="Smolander O.-P."/>
            <person name="Paulin L."/>
            <person name="Auvinen P."/>
            <person name="Varmanen P."/>
        </authorList>
    </citation>
    <scope>NUCLEOTIDE SEQUENCE [LARGE SCALE GENOMIC DNA]</scope>
    <source>
        <strain evidence="4">JS280</strain>
    </source>
</reference>
<dbReference type="Proteomes" id="UP000285875">
    <property type="component" value="Chromosome"/>
</dbReference>
<evidence type="ECO:0000313" key="3">
    <source>
        <dbReference type="Proteomes" id="UP000277858"/>
    </source>
</evidence>
<dbReference type="OrthoDB" id="3428371at2"/>
<reference evidence="2 3" key="2">
    <citation type="submission" date="2018-12" db="EMBL/GenBank/DDBJ databases">
        <authorList>
            <consortium name="Pathogen Informatics"/>
        </authorList>
    </citation>
    <scope>NUCLEOTIDE SEQUENCE [LARGE SCALE GENOMIC DNA]</scope>
    <source>
        <strain evidence="2 3">NCTC13652</strain>
    </source>
</reference>
<dbReference type="EMBL" id="LR134473">
    <property type="protein sequence ID" value="VEI02698.1"/>
    <property type="molecule type" value="Genomic_DNA"/>
</dbReference>
<dbReference type="RefSeq" id="WP_028702697.1">
    <property type="nucleotide sequence ID" value="NZ_CP025570.1"/>
</dbReference>
<proteinExistence type="predicted"/>
<organism evidence="2 3">
    <name type="scientific">Acidipropionibacterium jensenii</name>
    <dbReference type="NCBI Taxonomy" id="1749"/>
    <lineage>
        <taxon>Bacteria</taxon>
        <taxon>Bacillati</taxon>
        <taxon>Actinomycetota</taxon>
        <taxon>Actinomycetes</taxon>
        <taxon>Propionibacteriales</taxon>
        <taxon>Propionibacteriaceae</taxon>
        <taxon>Acidipropionibacterium</taxon>
    </lineage>
</organism>
<sequence length="136" mass="15256">MSQYAPNDVLSQLVGDRLRALEIAAGEPLRLVFSKPGRSTDRVLSSRAWPSIERSGGTWRDGDTGYTDLLRQLIGAEVTGTREQSRKGLRIDLTRGHLIISPRRADPSREIALLSGFEDGRWMAWWPGDYAFEDLV</sequence>
<evidence type="ECO:0000313" key="1">
    <source>
        <dbReference type="EMBL" id="AZZ39921.1"/>
    </source>
</evidence>
<dbReference type="AlphaFoldDB" id="A0A3S4UWV3"/>
<gene>
    <name evidence="1" type="ORF">C0Z10_09330</name>
    <name evidence="2" type="ORF">NCTC13652_00879</name>
</gene>